<dbReference type="EMBL" id="JASCZI010120959">
    <property type="protein sequence ID" value="MED6158227.1"/>
    <property type="molecule type" value="Genomic_DNA"/>
</dbReference>
<comment type="caution">
    <text evidence="1">The sequence shown here is derived from an EMBL/GenBank/DDBJ whole genome shotgun (WGS) entry which is preliminary data.</text>
</comment>
<evidence type="ECO:0000313" key="2">
    <source>
        <dbReference type="Proteomes" id="UP001341840"/>
    </source>
</evidence>
<dbReference type="Proteomes" id="UP001341840">
    <property type="component" value="Unassembled WGS sequence"/>
</dbReference>
<sequence length="153" mass="16554">MRPPPQGAKSLEIQTGQDKMAFLMSGSIIRYISIDGRVWKTEGLFMSALSELTEKKGQFSAIVYRSLDGALCLIPFTEANIHSYLGLPGDAPDTGIDDAFIALAKAYKNGEDVNMGAIYAEISRPETNWADNPADNTIPNKINNSVLNAKATA</sequence>
<keyword evidence="2" id="KW-1185">Reference proteome</keyword>
<name>A0ABU6UAF8_9FABA</name>
<proteinExistence type="predicted"/>
<organism evidence="1 2">
    <name type="scientific">Stylosanthes scabra</name>
    <dbReference type="NCBI Taxonomy" id="79078"/>
    <lineage>
        <taxon>Eukaryota</taxon>
        <taxon>Viridiplantae</taxon>
        <taxon>Streptophyta</taxon>
        <taxon>Embryophyta</taxon>
        <taxon>Tracheophyta</taxon>
        <taxon>Spermatophyta</taxon>
        <taxon>Magnoliopsida</taxon>
        <taxon>eudicotyledons</taxon>
        <taxon>Gunneridae</taxon>
        <taxon>Pentapetalae</taxon>
        <taxon>rosids</taxon>
        <taxon>fabids</taxon>
        <taxon>Fabales</taxon>
        <taxon>Fabaceae</taxon>
        <taxon>Papilionoideae</taxon>
        <taxon>50 kb inversion clade</taxon>
        <taxon>dalbergioids sensu lato</taxon>
        <taxon>Dalbergieae</taxon>
        <taxon>Pterocarpus clade</taxon>
        <taxon>Stylosanthes</taxon>
    </lineage>
</organism>
<gene>
    <name evidence="1" type="ORF">PIB30_030849</name>
</gene>
<protein>
    <submittedName>
        <fullName evidence="1">Uncharacterized protein</fullName>
    </submittedName>
</protein>
<evidence type="ECO:0000313" key="1">
    <source>
        <dbReference type="EMBL" id="MED6158227.1"/>
    </source>
</evidence>
<reference evidence="1 2" key="1">
    <citation type="journal article" date="2023" name="Plants (Basel)">
        <title>Bridging the Gap: Combining Genomics and Transcriptomics Approaches to Understand Stylosanthes scabra, an Orphan Legume from the Brazilian Caatinga.</title>
        <authorList>
            <person name="Ferreira-Neto J.R.C."/>
            <person name="da Silva M.D."/>
            <person name="Binneck E."/>
            <person name="de Melo N.F."/>
            <person name="da Silva R.H."/>
            <person name="de Melo A.L.T.M."/>
            <person name="Pandolfi V."/>
            <person name="Bustamante F.O."/>
            <person name="Brasileiro-Vidal A.C."/>
            <person name="Benko-Iseppon A.M."/>
        </authorList>
    </citation>
    <scope>NUCLEOTIDE SEQUENCE [LARGE SCALE GENOMIC DNA]</scope>
    <source>
        <tissue evidence="1">Leaves</tissue>
    </source>
</reference>
<accession>A0ABU6UAF8</accession>